<feature type="transmembrane region" description="Helical" evidence="2">
    <location>
        <begin position="71"/>
        <end position="89"/>
    </location>
</feature>
<keyword evidence="2" id="KW-1133">Transmembrane helix</keyword>
<dbReference type="Proteomes" id="UP000054107">
    <property type="component" value="Unassembled WGS sequence"/>
</dbReference>
<dbReference type="PANTHER" id="PTHR34821:SF2">
    <property type="entry name" value="INNER MEMBRANE PROTEIN YDCZ"/>
    <property type="match status" value="1"/>
</dbReference>
<dbReference type="InterPro" id="IPR006750">
    <property type="entry name" value="YdcZ"/>
</dbReference>
<reference evidence="3 4" key="1">
    <citation type="submission" date="2014-09" db="EMBL/GenBank/DDBJ databases">
        <authorList>
            <person name="Ellenberger Sabrina"/>
        </authorList>
    </citation>
    <scope>NUCLEOTIDE SEQUENCE [LARGE SCALE GENOMIC DNA]</scope>
    <source>
        <strain evidence="3 4">CBS 412.66</strain>
    </source>
</reference>
<evidence type="ECO:0000256" key="2">
    <source>
        <dbReference type="SAM" id="Phobius"/>
    </source>
</evidence>
<dbReference type="AlphaFoldDB" id="A0A0B7NB97"/>
<keyword evidence="2" id="KW-0812">Transmembrane</keyword>
<name>A0A0B7NB97_9FUNG</name>
<keyword evidence="4" id="KW-1185">Reference proteome</keyword>
<evidence type="ECO:0000313" key="3">
    <source>
        <dbReference type="EMBL" id="CEP12635.1"/>
    </source>
</evidence>
<keyword evidence="2" id="KW-0472">Membrane</keyword>
<feature type="transmembrane region" description="Helical" evidence="2">
    <location>
        <begin position="165"/>
        <end position="191"/>
    </location>
</feature>
<protein>
    <recommendedName>
        <fullName evidence="5">EamA domain-containing protein</fullName>
    </recommendedName>
</protein>
<dbReference type="OrthoDB" id="5559077at2759"/>
<feature type="compositionally biased region" description="Low complexity" evidence="1">
    <location>
        <begin position="17"/>
        <end position="26"/>
    </location>
</feature>
<gene>
    <name evidence="3" type="primary">PARPA_06606.1 scaffold 22734</name>
</gene>
<dbReference type="PANTHER" id="PTHR34821">
    <property type="entry name" value="INNER MEMBRANE PROTEIN YDCZ"/>
    <property type="match status" value="1"/>
</dbReference>
<feature type="transmembrane region" description="Helical" evidence="2">
    <location>
        <begin position="198"/>
        <end position="215"/>
    </location>
</feature>
<sequence>MTDKAQNKSIGSDLAHSDSSTATHSSMVTQDQPKAEADVVCNDVELGHQLAKTSTIQSAQKTMKKLLDKPIFFGLLMVLAGIAIAFQAGCNATLNRYGGRGFSSVISFSVAAACCLIFFAVDVTIGKRQLPNDHVRTAPWYAWIGGILGAYYVIINILTVPRLGAATVLSIFVCAQIIMACLIDHFALVGVAKRTYSVWRILASLGLVGCVVVIAKF</sequence>
<feature type="transmembrane region" description="Helical" evidence="2">
    <location>
        <begin position="101"/>
        <end position="120"/>
    </location>
</feature>
<dbReference type="GO" id="GO:0005886">
    <property type="term" value="C:plasma membrane"/>
    <property type="evidence" value="ECO:0007669"/>
    <property type="project" value="TreeGrafter"/>
</dbReference>
<evidence type="ECO:0000313" key="4">
    <source>
        <dbReference type="Proteomes" id="UP000054107"/>
    </source>
</evidence>
<evidence type="ECO:0008006" key="5">
    <source>
        <dbReference type="Google" id="ProtNLM"/>
    </source>
</evidence>
<accession>A0A0B7NB97</accession>
<feature type="transmembrane region" description="Helical" evidence="2">
    <location>
        <begin position="140"/>
        <end position="159"/>
    </location>
</feature>
<evidence type="ECO:0000256" key="1">
    <source>
        <dbReference type="SAM" id="MobiDB-lite"/>
    </source>
</evidence>
<dbReference type="EMBL" id="LN728061">
    <property type="protein sequence ID" value="CEP12635.1"/>
    <property type="molecule type" value="Genomic_DNA"/>
</dbReference>
<dbReference type="Pfam" id="PF04657">
    <property type="entry name" value="DMT_YdcZ"/>
    <property type="match status" value="1"/>
</dbReference>
<feature type="region of interest" description="Disordered" evidence="1">
    <location>
        <begin position="1"/>
        <end position="32"/>
    </location>
</feature>
<proteinExistence type="predicted"/>
<organism evidence="3 4">
    <name type="scientific">Parasitella parasitica</name>
    <dbReference type="NCBI Taxonomy" id="35722"/>
    <lineage>
        <taxon>Eukaryota</taxon>
        <taxon>Fungi</taxon>
        <taxon>Fungi incertae sedis</taxon>
        <taxon>Mucoromycota</taxon>
        <taxon>Mucoromycotina</taxon>
        <taxon>Mucoromycetes</taxon>
        <taxon>Mucorales</taxon>
        <taxon>Mucorineae</taxon>
        <taxon>Mucoraceae</taxon>
        <taxon>Parasitella</taxon>
    </lineage>
</organism>